<dbReference type="InterPro" id="IPR011049">
    <property type="entry name" value="Serralysin-like_metalloprot_C"/>
</dbReference>
<dbReference type="InterPro" id="IPR001343">
    <property type="entry name" value="Hemolysn_Ca-bd"/>
</dbReference>
<dbReference type="PRINTS" id="PR00313">
    <property type="entry name" value="CABNDNGRPT"/>
</dbReference>
<dbReference type="Gene3D" id="2.150.10.10">
    <property type="entry name" value="Serralysin-like metalloprotease, C-terminal"/>
    <property type="match status" value="1"/>
</dbReference>
<protein>
    <submittedName>
        <fullName evidence="1">Uncharacterized protein</fullName>
    </submittedName>
</protein>
<dbReference type="Proteomes" id="UP000622533">
    <property type="component" value="Unassembled WGS sequence"/>
</dbReference>
<proteinExistence type="predicted"/>
<reference evidence="1" key="1">
    <citation type="submission" date="2020-10" db="EMBL/GenBank/DDBJ databases">
        <authorList>
            <person name="Castelo-Branco R."/>
            <person name="Eusebio N."/>
            <person name="Adriana R."/>
            <person name="Vieira A."/>
            <person name="Brugerolle De Fraissinette N."/>
            <person name="Rezende De Castro R."/>
            <person name="Schneider M.P."/>
            <person name="Vasconcelos V."/>
            <person name="Leao P.N."/>
        </authorList>
    </citation>
    <scope>NUCLEOTIDE SEQUENCE</scope>
    <source>
        <strain evidence="1">LEGE 12446</strain>
    </source>
</reference>
<dbReference type="AlphaFoldDB" id="A0A8J7DDB3"/>
<dbReference type="EMBL" id="JADEXS010000458">
    <property type="protein sequence ID" value="MBE9025681.1"/>
    <property type="molecule type" value="Genomic_DNA"/>
</dbReference>
<accession>A0A8J7DDB3</accession>
<evidence type="ECO:0000313" key="1">
    <source>
        <dbReference type="EMBL" id="MBE9025681.1"/>
    </source>
</evidence>
<dbReference type="GO" id="GO:0005509">
    <property type="term" value="F:calcium ion binding"/>
    <property type="evidence" value="ECO:0007669"/>
    <property type="project" value="InterPro"/>
</dbReference>
<gene>
    <name evidence="1" type="ORF">IQ276_25625</name>
</gene>
<dbReference type="Pfam" id="PF00353">
    <property type="entry name" value="HemolysinCabind"/>
    <property type="match status" value="3"/>
</dbReference>
<organism evidence="1 2">
    <name type="scientific">Desmonostoc muscorum LEGE 12446</name>
    <dbReference type="NCBI Taxonomy" id="1828758"/>
    <lineage>
        <taxon>Bacteria</taxon>
        <taxon>Bacillati</taxon>
        <taxon>Cyanobacteriota</taxon>
        <taxon>Cyanophyceae</taxon>
        <taxon>Nostocales</taxon>
        <taxon>Nostocaceae</taxon>
        <taxon>Desmonostoc</taxon>
    </lineage>
</organism>
<keyword evidence="2" id="KW-1185">Reference proteome</keyword>
<evidence type="ECO:0000313" key="2">
    <source>
        <dbReference type="Proteomes" id="UP000622533"/>
    </source>
</evidence>
<sequence length="214" mass="22517">MNYFAGLRGEEGNDTLDPGLGADYVDGGTETDLLKVDYSTITTAGISTTVGANGSGTISAGDSTISYFNIEQFDILGTSQADNLRGGNLSDTLRGGAGNDTLNGGGASPSLSQIDILTGGLGRDRFVLGDTNTVFYDDNNVLTAGTDSYARLTDFNTSEDIIQLRGVSTDYRLVLSGSNTQLFRDKPGTEPDELIALIDAQTGLNLTNSYFNYS</sequence>
<name>A0A8J7DDB3_DESMC</name>
<comment type="caution">
    <text evidence="1">The sequence shown here is derived from an EMBL/GenBank/DDBJ whole genome shotgun (WGS) entry which is preliminary data.</text>
</comment>
<dbReference type="SUPFAM" id="SSF51120">
    <property type="entry name" value="beta-Roll"/>
    <property type="match status" value="1"/>
</dbReference>